<dbReference type="OrthoDB" id="3266379at2"/>
<gene>
    <name evidence="8" type="ORF">FB459_3229</name>
</gene>
<proteinExistence type="inferred from homology"/>
<dbReference type="PANTHER" id="PTHR23427">
    <property type="entry name" value="SURFEIT LOCUS PROTEIN"/>
    <property type="match status" value="1"/>
</dbReference>
<sequence length="261" mass="29044">MLRRLFTLRWIALLILLAVVVGGMGFAGLWQLNVAKDRGTNQEVAKAPTKPVVPITELLKPHETFPAIESSRRVTAQGRYEPDKQFLVADRRLDGQSGYWVVTPMIQRTTGARLVILRGFVTSPAAASKPTRNDVTVTGGMAPGESPSVGTYPAGQSGSIDLPAKLNEWGGDLYNAFLFALEEKPNATDDSITRVPPPPPNPTHGFRFVNLMYAFQWWVFAIFAIYVFWRMLRDDVYGPPERRRRPTSTDNEPTAVEESNV</sequence>
<dbReference type="RefSeq" id="WP_141929160.1">
    <property type="nucleotide sequence ID" value="NZ_BAABCI010000001.1"/>
</dbReference>
<dbReference type="Proteomes" id="UP000320806">
    <property type="component" value="Unassembled WGS sequence"/>
</dbReference>
<keyword evidence="4 6" id="KW-1133">Transmembrane helix</keyword>
<evidence type="ECO:0000256" key="4">
    <source>
        <dbReference type="ARBA" id="ARBA00022989"/>
    </source>
</evidence>
<evidence type="ECO:0000256" key="6">
    <source>
        <dbReference type="RuleBase" id="RU363076"/>
    </source>
</evidence>
<evidence type="ECO:0000256" key="2">
    <source>
        <dbReference type="ARBA" id="ARBA00007165"/>
    </source>
</evidence>
<evidence type="ECO:0000313" key="9">
    <source>
        <dbReference type="Proteomes" id="UP000320806"/>
    </source>
</evidence>
<feature type="region of interest" description="Disordered" evidence="7">
    <location>
        <begin position="239"/>
        <end position="261"/>
    </location>
</feature>
<feature type="transmembrane region" description="Helical" evidence="6">
    <location>
        <begin position="208"/>
        <end position="229"/>
    </location>
</feature>
<dbReference type="AlphaFoldDB" id="A0A542EK04"/>
<dbReference type="Pfam" id="PF02104">
    <property type="entry name" value="SURF1"/>
    <property type="match status" value="1"/>
</dbReference>
<accession>A0A542EK04</accession>
<dbReference type="InterPro" id="IPR002994">
    <property type="entry name" value="Surf1/Shy1"/>
</dbReference>
<protein>
    <recommendedName>
        <fullName evidence="6">SURF1-like protein</fullName>
    </recommendedName>
</protein>
<evidence type="ECO:0000256" key="1">
    <source>
        <dbReference type="ARBA" id="ARBA00004370"/>
    </source>
</evidence>
<name>A0A542EK04_9MICO</name>
<dbReference type="PANTHER" id="PTHR23427:SF2">
    <property type="entry name" value="SURFEIT LOCUS PROTEIN 1"/>
    <property type="match status" value="1"/>
</dbReference>
<comment type="caution">
    <text evidence="6">Lacks conserved residue(s) required for the propagation of feature annotation.</text>
</comment>
<feature type="compositionally biased region" description="Polar residues" evidence="7">
    <location>
        <begin position="248"/>
        <end position="261"/>
    </location>
</feature>
<dbReference type="InterPro" id="IPR045214">
    <property type="entry name" value="Surf1/Surf4"/>
</dbReference>
<dbReference type="GO" id="GO:0005886">
    <property type="term" value="C:plasma membrane"/>
    <property type="evidence" value="ECO:0007669"/>
    <property type="project" value="UniProtKB-SubCell"/>
</dbReference>
<keyword evidence="3 6" id="KW-0812">Transmembrane</keyword>
<feature type="region of interest" description="Disordered" evidence="7">
    <location>
        <begin position="128"/>
        <end position="152"/>
    </location>
</feature>
<comment type="caution">
    <text evidence="8">The sequence shown here is derived from an EMBL/GenBank/DDBJ whole genome shotgun (WGS) entry which is preliminary data.</text>
</comment>
<keyword evidence="6" id="KW-1003">Cell membrane</keyword>
<organism evidence="8 9">
    <name type="scientific">Yimella lutea</name>
    <dbReference type="NCBI Taxonomy" id="587872"/>
    <lineage>
        <taxon>Bacteria</taxon>
        <taxon>Bacillati</taxon>
        <taxon>Actinomycetota</taxon>
        <taxon>Actinomycetes</taxon>
        <taxon>Micrococcales</taxon>
        <taxon>Dermacoccaceae</taxon>
        <taxon>Yimella</taxon>
    </lineage>
</organism>
<keyword evidence="5 6" id="KW-0472">Membrane</keyword>
<comment type="subcellular location">
    <subcellularLocation>
        <location evidence="6">Cell membrane</location>
        <topology evidence="6">Multi-pass membrane protein</topology>
    </subcellularLocation>
    <subcellularLocation>
        <location evidence="1">Membrane</location>
    </subcellularLocation>
</comment>
<keyword evidence="9" id="KW-1185">Reference proteome</keyword>
<comment type="similarity">
    <text evidence="2 6">Belongs to the SURF1 family.</text>
</comment>
<evidence type="ECO:0000256" key="3">
    <source>
        <dbReference type="ARBA" id="ARBA00022692"/>
    </source>
</evidence>
<evidence type="ECO:0000256" key="5">
    <source>
        <dbReference type="ARBA" id="ARBA00023136"/>
    </source>
</evidence>
<dbReference type="PROSITE" id="PS50895">
    <property type="entry name" value="SURF1"/>
    <property type="match status" value="1"/>
</dbReference>
<evidence type="ECO:0000256" key="7">
    <source>
        <dbReference type="SAM" id="MobiDB-lite"/>
    </source>
</evidence>
<dbReference type="CDD" id="cd06662">
    <property type="entry name" value="SURF1"/>
    <property type="match status" value="1"/>
</dbReference>
<reference evidence="8 9" key="1">
    <citation type="submission" date="2019-06" db="EMBL/GenBank/DDBJ databases">
        <title>Sequencing the genomes of 1000 actinobacteria strains.</title>
        <authorList>
            <person name="Klenk H.-P."/>
        </authorList>
    </citation>
    <scope>NUCLEOTIDE SEQUENCE [LARGE SCALE GENOMIC DNA]</scope>
    <source>
        <strain evidence="8 9">DSM 19828</strain>
    </source>
</reference>
<evidence type="ECO:0000313" key="8">
    <source>
        <dbReference type="EMBL" id="TQJ15671.1"/>
    </source>
</evidence>
<dbReference type="EMBL" id="VFMO01000001">
    <property type="protein sequence ID" value="TQJ15671.1"/>
    <property type="molecule type" value="Genomic_DNA"/>
</dbReference>